<sequence length="158" mass="18151">MGNVLEYRRNNQGKQQQRETILDDAAPEVAIPDCPPHLKDEALSEYKRICEELKKLGLISRIDRAAISAYCKAWSEVVYCEIKIDEENANDPRGQAGFIAYTPNGYQQMSVWVQVRNRASERMMSFLKEFGMTPRSRRKSSQFDNTPSLPFGDGWENL</sequence>
<dbReference type="OrthoDB" id="6010489at2"/>
<dbReference type="Proteomes" id="UP000199459">
    <property type="component" value="Unassembled WGS sequence"/>
</dbReference>
<dbReference type="NCBIfam" id="TIGR01558">
    <property type="entry name" value="sm_term_P27"/>
    <property type="match status" value="1"/>
</dbReference>
<gene>
    <name evidence="2" type="ORF">SAMN05216325_11837</name>
</gene>
<accession>A0A1H8GIW4</accession>
<dbReference type="AlphaFoldDB" id="A0A1H8GIW4"/>
<feature type="region of interest" description="Disordered" evidence="1">
    <location>
        <begin position="136"/>
        <end position="158"/>
    </location>
</feature>
<evidence type="ECO:0000313" key="3">
    <source>
        <dbReference type="Proteomes" id="UP000199459"/>
    </source>
</evidence>
<organism evidence="2 3">
    <name type="scientific">Nitrosomonas marina</name>
    <dbReference type="NCBI Taxonomy" id="917"/>
    <lineage>
        <taxon>Bacteria</taxon>
        <taxon>Pseudomonadati</taxon>
        <taxon>Pseudomonadota</taxon>
        <taxon>Betaproteobacteria</taxon>
        <taxon>Nitrosomonadales</taxon>
        <taxon>Nitrosomonadaceae</taxon>
        <taxon>Nitrosomonas</taxon>
    </lineage>
</organism>
<dbReference type="Pfam" id="PF05119">
    <property type="entry name" value="Terminase_4"/>
    <property type="match status" value="1"/>
</dbReference>
<evidence type="ECO:0000256" key="1">
    <source>
        <dbReference type="SAM" id="MobiDB-lite"/>
    </source>
</evidence>
<proteinExistence type="predicted"/>
<dbReference type="RefSeq" id="WP_090633352.1">
    <property type="nucleotide sequence ID" value="NZ_FOCP01000018.1"/>
</dbReference>
<dbReference type="InterPro" id="IPR006448">
    <property type="entry name" value="Phage_term_ssu_P27"/>
</dbReference>
<reference evidence="2 3" key="1">
    <citation type="submission" date="2016-10" db="EMBL/GenBank/DDBJ databases">
        <authorList>
            <person name="de Groot N.N."/>
        </authorList>
    </citation>
    <scope>NUCLEOTIDE SEQUENCE [LARGE SCALE GENOMIC DNA]</scope>
    <source>
        <strain evidence="2 3">Nm22</strain>
    </source>
</reference>
<protein>
    <submittedName>
        <fullName evidence="2">Phage terminase, small subunit, putative, P27 family</fullName>
    </submittedName>
</protein>
<name>A0A1H8GIW4_9PROT</name>
<dbReference type="EMBL" id="FOCP01000018">
    <property type="protein sequence ID" value="SEN43684.1"/>
    <property type="molecule type" value="Genomic_DNA"/>
</dbReference>
<evidence type="ECO:0000313" key="2">
    <source>
        <dbReference type="EMBL" id="SEN43684.1"/>
    </source>
</evidence>